<comment type="caution">
    <text evidence="2">The sequence shown here is derived from an EMBL/GenBank/DDBJ whole genome shotgun (WGS) entry which is preliminary data.</text>
</comment>
<feature type="region of interest" description="Disordered" evidence="1">
    <location>
        <begin position="391"/>
        <end position="438"/>
    </location>
</feature>
<feature type="compositionally biased region" description="Low complexity" evidence="1">
    <location>
        <begin position="320"/>
        <end position="334"/>
    </location>
</feature>
<gene>
    <name evidence="2" type="ORF">TRFO_10223</name>
</gene>
<feature type="compositionally biased region" description="Low complexity" evidence="1">
    <location>
        <begin position="234"/>
        <end position="247"/>
    </location>
</feature>
<feature type="compositionally biased region" description="Polar residues" evidence="1">
    <location>
        <begin position="391"/>
        <end position="401"/>
    </location>
</feature>
<evidence type="ECO:0000256" key="1">
    <source>
        <dbReference type="SAM" id="MobiDB-lite"/>
    </source>
</evidence>
<feature type="compositionally biased region" description="Polar residues" evidence="1">
    <location>
        <begin position="189"/>
        <end position="233"/>
    </location>
</feature>
<dbReference type="EMBL" id="MLAK01001204">
    <property type="protein sequence ID" value="OHS96041.1"/>
    <property type="molecule type" value="Genomic_DNA"/>
</dbReference>
<dbReference type="VEuPathDB" id="TrichDB:TRFO_10223"/>
<dbReference type="RefSeq" id="XP_068349178.1">
    <property type="nucleotide sequence ID" value="XM_068495314.1"/>
</dbReference>
<protein>
    <submittedName>
        <fullName evidence="2">Uncharacterized protein</fullName>
    </submittedName>
</protein>
<organism evidence="2 3">
    <name type="scientific">Tritrichomonas foetus</name>
    <dbReference type="NCBI Taxonomy" id="1144522"/>
    <lineage>
        <taxon>Eukaryota</taxon>
        <taxon>Metamonada</taxon>
        <taxon>Parabasalia</taxon>
        <taxon>Tritrichomonadida</taxon>
        <taxon>Tritrichomonadidae</taxon>
        <taxon>Tritrichomonas</taxon>
    </lineage>
</organism>
<feature type="compositionally biased region" description="Polar residues" evidence="1">
    <location>
        <begin position="281"/>
        <end position="291"/>
    </location>
</feature>
<dbReference type="GeneID" id="94830018"/>
<feature type="region of interest" description="Disordered" evidence="1">
    <location>
        <begin position="126"/>
        <end position="170"/>
    </location>
</feature>
<keyword evidence="3" id="KW-1185">Reference proteome</keyword>
<evidence type="ECO:0000313" key="3">
    <source>
        <dbReference type="Proteomes" id="UP000179807"/>
    </source>
</evidence>
<name>A0A1J4JBJ5_9EUKA</name>
<reference evidence="2" key="1">
    <citation type="submission" date="2016-10" db="EMBL/GenBank/DDBJ databases">
        <authorList>
            <person name="Benchimol M."/>
            <person name="Almeida L.G."/>
            <person name="Vasconcelos A.T."/>
            <person name="Perreira-Neves A."/>
            <person name="Rosa I.A."/>
            <person name="Tasca T."/>
            <person name="Bogo M.R."/>
            <person name="de Souza W."/>
        </authorList>
    </citation>
    <scope>NUCLEOTIDE SEQUENCE [LARGE SCALE GENOMIC DNA]</scope>
    <source>
        <strain evidence="2">K</strain>
    </source>
</reference>
<feature type="compositionally biased region" description="Basic and acidic residues" evidence="1">
    <location>
        <begin position="419"/>
        <end position="428"/>
    </location>
</feature>
<feature type="compositionally biased region" description="Basic and acidic residues" evidence="1">
    <location>
        <begin position="305"/>
        <end position="317"/>
    </location>
</feature>
<evidence type="ECO:0000313" key="2">
    <source>
        <dbReference type="EMBL" id="OHS96041.1"/>
    </source>
</evidence>
<dbReference type="Proteomes" id="UP000179807">
    <property type="component" value="Unassembled WGS sequence"/>
</dbReference>
<proteinExistence type="predicted"/>
<accession>A0A1J4JBJ5</accession>
<feature type="compositionally biased region" description="Polar residues" evidence="1">
    <location>
        <begin position="248"/>
        <end position="274"/>
    </location>
</feature>
<dbReference type="AlphaFoldDB" id="A0A1J4JBJ5"/>
<sequence length="448" mass="48332">MEDFVLFNTNQGSNNHEFSQGLSHLDYLKSKQIAINSNLQIDNSPISFSVHGNHEDDIYSYQSTLKKIQESLSKYLNNQNDENSKESQITKLANTIAEKAQYLSSYESILSQQEEDMKRRMSKINEKISQKNKPKQANSFLIKKQTKPVTGSNPSFPPPPEINEISKPLEPSYALPSPSLNPFVPLNTLPGSKMNQTTSNPKAGDLSRTSSSLNSTPFNSTPLNSTPFNSTPLSSSPFNSTQSNSTPFNSTKPNSSPPNLFNSYNNPNDFSSNRAPGLSPFAQQQTTSQPKTFELGGNFQQNTKPEQETKKTDDKKAAISNPFVSNNSSGSSGFTSNSPFGLGNSTCSFGSGGFSSGNGNGLGGLSGFGTSGVGGSSTSFFGQTAGVNGATVSTNPTSNKMNPPASMPNFRIGQFNQNSDKKSDHEGQKSNPAGNFSFDFKLSFQPKQ</sequence>
<feature type="region of interest" description="Disordered" evidence="1">
    <location>
        <begin position="184"/>
        <end position="334"/>
    </location>
</feature>